<evidence type="ECO:0000313" key="1">
    <source>
        <dbReference type="EMBL" id="GFO46507.1"/>
    </source>
</evidence>
<evidence type="ECO:0000313" key="2">
    <source>
        <dbReference type="Proteomes" id="UP000735302"/>
    </source>
</evidence>
<organism evidence="1 2">
    <name type="scientific">Plakobranchus ocellatus</name>
    <dbReference type="NCBI Taxonomy" id="259542"/>
    <lineage>
        <taxon>Eukaryota</taxon>
        <taxon>Metazoa</taxon>
        <taxon>Spiralia</taxon>
        <taxon>Lophotrochozoa</taxon>
        <taxon>Mollusca</taxon>
        <taxon>Gastropoda</taxon>
        <taxon>Heterobranchia</taxon>
        <taxon>Euthyneura</taxon>
        <taxon>Panpulmonata</taxon>
        <taxon>Sacoglossa</taxon>
        <taxon>Placobranchoidea</taxon>
        <taxon>Plakobranchidae</taxon>
        <taxon>Plakobranchus</taxon>
    </lineage>
</organism>
<sequence>MPLIYLLKSPSTNRKIQTWALHISAYDCTIEHIKGENNVIADLLSRMPNDTHTAERHSQVESEVDVPDAPYRVEVLNSNQFEPKSYAAYEAKMKKLI</sequence>
<accession>A0AAV4DQY0</accession>
<reference evidence="1 2" key="1">
    <citation type="journal article" date="2021" name="Elife">
        <title>Chloroplast acquisition without the gene transfer in kleptoplastic sea slugs, Plakobranchus ocellatus.</title>
        <authorList>
            <person name="Maeda T."/>
            <person name="Takahashi S."/>
            <person name="Yoshida T."/>
            <person name="Shimamura S."/>
            <person name="Takaki Y."/>
            <person name="Nagai Y."/>
            <person name="Toyoda A."/>
            <person name="Suzuki Y."/>
            <person name="Arimoto A."/>
            <person name="Ishii H."/>
            <person name="Satoh N."/>
            <person name="Nishiyama T."/>
            <person name="Hasebe M."/>
            <person name="Maruyama T."/>
            <person name="Minagawa J."/>
            <person name="Obokata J."/>
            <person name="Shigenobu S."/>
        </authorList>
    </citation>
    <scope>NUCLEOTIDE SEQUENCE [LARGE SCALE GENOMIC DNA]</scope>
</reference>
<proteinExistence type="predicted"/>
<protein>
    <submittedName>
        <fullName evidence="1">Pol polyprotein</fullName>
    </submittedName>
</protein>
<gene>
    <name evidence="1" type="ORF">PoB_007301200</name>
</gene>
<dbReference type="EMBL" id="BLXT01008186">
    <property type="protein sequence ID" value="GFO46507.1"/>
    <property type="molecule type" value="Genomic_DNA"/>
</dbReference>
<dbReference type="AlphaFoldDB" id="A0AAV4DQY0"/>
<comment type="caution">
    <text evidence="1">The sequence shown here is derived from an EMBL/GenBank/DDBJ whole genome shotgun (WGS) entry which is preliminary data.</text>
</comment>
<dbReference type="Proteomes" id="UP000735302">
    <property type="component" value="Unassembled WGS sequence"/>
</dbReference>
<keyword evidence="2" id="KW-1185">Reference proteome</keyword>
<name>A0AAV4DQY0_9GAST</name>